<dbReference type="Pfam" id="PF07310">
    <property type="entry name" value="PAS_5"/>
    <property type="match status" value="1"/>
</dbReference>
<evidence type="ECO:0000256" key="1">
    <source>
        <dbReference type="SAM" id="MobiDB-lite"/>
    </source>
</evidence>
<dbReference type="OrthoDB" id="7346466at2"/>
<name>A0A545TXJ8_9PROT</name>
<dbReference type="AlphaFoldDB" id="A0A545TXJ8"/>
<proteinExistence type="predicted"/>
<comment type="caution">
    <text evidence="2">The sequence shown here is derived from an EMBL/GenBank/DDBJ whole genome shotgun (WGS) entry which is preliminary data.</text>
</comment>
<feature type="region of interest" description="Disordered" evidence="1">
    <location>
        <begin position="213"/>
        <end position="237"/>
    </location>
</feature>
<protein>
    <submittedName>
        <fullName evidence="2">PAS domain-containing protein</fullName>
    </submittedName>
</protein>
<dbReference type="RefSeq" id="WP_142895583.1">
    <property type="nucleotide sequence ID" value="NZ_ML660053.1"/>
</dbReference>
<evidence type="ECO:0000313" key="2">
    <source>
        <dbReference type="EMBL" id="TQV81952.1"/>
    </source>
</evidence>
<gene>
    <name evidence="2" type="ORF">FKG95_06890</name>
</gene>
<feature type="compositionally biased region" description="Basic and acidic residues" evidence="1">
    <location>
        <begin position="97"/>
        <end position="118"/>
    </location>
</feature>
<keyword evidence="3" id="KW-1185">Reference proteome</keyword>
<feature type="compositionally biased region" description="Low complexity" evidence="1">
    <location>
        <begin position="66"/>
        <end position="92"/>
    </location>
</feature>
<feature type="compositionally biased region" description="Low complexity" evidence="1">
    <location>
        <begin position="124"/>
        <end position="140"/>
    </location>
</feature>
<dbReference type="Proteomes" id="UP000315252">
    <property type="component" value="Unassembled WGS sequence"/>
</dbReference>
<feature type="compositionally biased region" description="Low complexity" evidence="1">
    <location>
        <begin position="157"/>
        <end position="170"/>
    </location>
</feature>
<feature type="region of interest" description="Disordered" evidence="1">
    <location>
        <begin position="1"/>
        <end position="180"/>
    </location>
</feature>
<evidence type="ECO:0000313" key="3">
    <source>
        <dbReference type="Proteomes" id="UP000315252"/>
    </source>
</evidence>
<dbReference type="EMBL" id="VHSH01000002">
    <property type="protein sequence ID" value="TQV81952.1"/>
    <property type="molecule type" value="Genomic_DNA"/>
</dbReference>
<reference evidence="2 3" key="1">
    <citation type="submission" date="2019-06" db="EMBL/GenBank/DDBJ databases">
        <title>Whole genome sequence for Rhodospirillaceae sp. R148.</title>
        <authorList>
            <person name="Wang G."/>
        </authorList>
    </citation>
    <scope>NUCLEOTIDE SEQUENCE [LARGE SCALE GENOMIC DNA]</scope>
    <source>
        <strain evidence="2 3">R148</strain>
    </source>
</reference>
<accession>A0A545TXJ8</accession>
<dbReference type="InterPro" id="IPR009922">
    <property type="entry name" value="DUF1457"/>
</dbReference>
<organism evidence="2 3">
    <name type="scientific">Denitrobaculum tricleocarpae</name>
    <dbReference type="NCBI Taxonomy" id="2591009"/>
    <lineage>
        <taxon>Bacteria</taxon>
        <taxon>Pseudomonadati</taxon>
        <taxon>Pseudomonadota</taxon>
        <taxon>Alphaproteobacteria</taxon>
        <taxon>Rhodospirillales</taxon>
        <taxon>Rhodospirillaceae</taxon>
        <taxon>Denitrobaculum</taxon>
    </lineage>
</organism>
<sequence>MNPMNEELLQSDAGGESRPAGSLTSGMIRRRKPVRVATPEDMGGPRTEAPAQGAQELTARVEAAFSEDSAGAAGQEAQSGSSPQSAPEAPAAPNQDEALHARQQELRRLAAERAEAQKRPLQVPGASEAPGSDAASSAPPRSHENGTAVTGPTAETPAGQPPQAFEAPQQPVSPDQAAHAARNIDDLHQAPVSAPAGTKRKSLVQGGMTPLERRRAAQEHQKKLAEAQERAAHAKPRDVASYWDELRRGRQVPSVIDIDPSEVAQHWPNSLMINCNDISDHATVERSFAEVMRGAREQAAAQGDVLIEYTPMVTEWIMTVGREVARAGRPIQDIEVFPTSVGNVSYRVIALPLSGERLGDVHALCHITHA</sequence>